<dbReference type="Proteomes" id="UP001642409">
    <property type="component" value="Unassembled WGS sequence"/>
</dbReference>
<keyword evidence="1" id="KW-0472">Membrane</keyword>
<evidence type="ECO:0000313" key="2">
    <source>
        <dbReference type="EMBL" id="CAI9927592.1"/>
    </source>
</evidence>
<sequence length="199" mass="23544">MLLLICLICVWSYVINQYKTESIFTQRLVIIFRFFALITLILNLITQYVILSDKGNKIMEKAFDILNAQVIIQVKQNNYVQFNIDKYSYQFLNQTMQEQYNKFVNQQINIDTYQSFVNLSQDELQKQISQVQLRSTILTIFVIIFFGTIVIVPILVAKSEYNVAYDIRIKIRFLLKILEFRAKPDLLKQLMEAAQEINM</sequence>
<dbReference type="AlphaFoldDB" id="A0AA86NVY3"/>
<dbReference type="EMBL" id="CAXDID020000597">
    <property type="protein sequence ID" value="CAL6105538.1"/>
    <property type="molecule type" value="Genomic_DNA"/>
</dbReference>
<accession>A0AA86NVY3</accession>
<feature type="transmembrane region" description="Helical" evidence="1">
    <location>
        <begin position="136"/>
        <end position="156"/>
    </location>
</feature>
<protein>
    <submittedName>
        <fullName evidence="3">Hypothetical_protein</fullName>
    </submittedName>
</protein>
<keyword evidence="1" id="KW-1133">Transmembrane helix</keyword>
<evidence type="ECO:0000313" key="4">
    <source>
        <dbReference type="Proteomes" id="UP001642409"/>
    </source>
</evidence>
<evidence type="ECO:0000313" key="3">
    <source>
        <dbReference type="EMBL" id="CAL6105538.1"/>
    </source>
</evidence>
<proteinExistence type="predicted"/>
<keyword evidence="4" id="KW-1185">Reference proteome</keyword>
<feature type="transmembrane region" description="Helical" evidence="1">
    <location>
        <begin position="27"/>
        <end position="51"/>
    </location>
</feature>
<keyword evidence="1" id="KW-0812">Transmembrane</keyword>
<evidence type="ECO:0000256" key="1">
    <source>
        <dbReference type="SAM" id="Phobius"/>
    </source>
</evidence>
<dbReference type="EMBL" id="CATOUU010000381">
    <property type="protein sequence ID" value="CAI9927592.1"/>
    <property type="molecule type" value="Genomic_DNA"/>
</dbReference>
<gene>
    <name evidence="2" type="ORF">HINF_LOCUS15237</name>
    <name evidence="3" type="ORF">HINF_LOCUS73311</name>
</gene>
<reference evidence="2" key="1">
    <citation type="submission" date="2023-06" db="EMBL/GenBank/DDBJ databases">
        <authorList>
            <person name="Kurt Z."/>
        </authorList>
    </citation>
    <scope>NUCLEOTIDE SEQUENCE</scope>
</reference>
<comment type="caution">
    <text evidence="2">The sequence shown here is derived from an EMBL/GenBank/DDBJ whole genome shotgun (WGS) entry which is preliminary data.</text>
</comment>
<organism evidence="2">
    <name type="scientific">Hexamita inflata</name>
    <dbReference type="NCBI Taxonomy" id="28002"/>
    <lineage>
        <taxon>Eukaryota</taxon>
        <taxon>Metamonada</taxon>
        <taxon>Diplomonadida</taxon>
        <taxon>Hexamitidae</taxon>
        <taxon>Hexamitinae</taxon>
        <taxon>Hexamita</taxon>
    </lineage>
</organism>
<reference evidence="3 4" key="2">
    <citation type="submission" date="2024-07" db="EMBL/GenBank/DDBJ databases">
        <authorList>
            <person name="Akdeniz Z."/>
        </authorList>
    </citation>
    <scope>NUCLEOTIDE SEQUENCE [LARGE SCALE GENOMIC DNA]</scope>
</reference>
<name>A0AA86NVY3_9EUKA</name>